<dbReference type="InterPro" id="IPR014284">
    <property type="entry name" value="RNA_pol_sigma-70_dom"/>
</dbReference>
<evidence type="ECO:0000259" key="7">
    <source>
        <dbReference type="Pfam" id="PF20239"/>
    </source>
</evidence>
<dbReference type="Pfam" id="PF08281">
    <property type="entry name" value="Sigma70_r4_2"/>
    <property type="match status" value="1"/>
</dbReference>
<feature type="domain" description="RNA polymerase sigma factor 70 region 4 type 2" evidence="6">
    <location>
        <begin position="119"/>
        <end position="170"/>
    </location>
</feature>
<protein>
    <submittedName>
        <fullName evidence="8">RNA polymerase sigma-70 factor, ECF subfamily</fullName>
    </submittedName>
</protein>
<dbReference type="AlphaFoldDB" id="A0A346Y135"/>
<dbReference type="EMBL" id="CP031165">
    <property type="protein sequence ID" value="AXV08182.1"/>
    <property type="molecule type" value="Genomic_DNA"/>
</dbReference>
<dbReference type="GO" id="GO:0006352">
    <property type="term" value="P:DNA-templated transcription initiation"/>
    <property type="evidence" value="ECO:0007669"/>
    <property type="project" value="InterPro"/>
</dbReference>
<proteinExistence type="inferred from homology"/>
<keyword evidence="4" id="KW-0804">Transcription</keyword>
<keyword evidence="2" id="KW-0805">Transcription regulation</keyword>
<dbReference type="InterPro" id="IPR046531">
    <property type="entry name" value="DUF6596"/>
</dbReference>
<evidence type="ECO:0000256" key="4">
    <source>
        <dbReference type="ARBA" id="ARBA00023163"/>
    </source>
</evidence>
<organism evidence="8 9">
    <name type="scientific">Euzebya pacifica</name>
    <dbReference type="NCBI Taxonomy" id="1608957"/>
    <lineage>
        <taxon>Bacteria</taxon>
        <taxon>Bacillati</taxon>
        <taxon>Actinomycetota</taxon>
        <taxon>Nitriliruptoria</taxon>
        <taxon>Euzebyales</taxon>
    </lineage>
</organism>
<evidence type="ECO:0000313" key="9">
    <source>
        <dbReference type="Proteomes" id="UP000264006"/>
    </source>
</evidence>
<evidence type="ECO:0000313" key="8">
    <source>
        <dbReference type="EMBL" id="AXV08182.1"/>
    </source>
</evidence>
<dbReference type="PANTHER" id="PTHR47756">
    <property type="entry name" value="BLL6612 PROTEIN-RELATED"/>
    <property type="match status" value="1"/>
</dbReference>
<dbReference type="NCBIfam" id="TIGR02937">
    <property type="entry name" value="sigma70-ECF"/>
    <property type="match status" value="1"/>
</dbReference>
<evidence type="ECO:0000259" key="6">
    <source>
        <dbReference type="Pfam" id="PF08281"/>
    </source>
</evidence>
<name>A0A346Y135_9ACTN</name>
<dbReference type="SUPFAM" id="SSF88659">
    <property type="entry name" value="Sigma3 and sigma4 domains of RNA polymerase sigma factors"/>
    <property type="match status" value="1"/>
</dbReference>
<evidence type="ECO:0000256" key="3">
    <source>
        <dbReference type="ARBA" id="ARBA00023082"/>
    </source>
</evidence>
<keyword evidence="9" id="KW-1185">Reference proteome</keyword>
<dbReference type="GO" id="GO:0016987">
    <property type="term" value="F:sigma factor activity"/>
    <property type="evidence" value="ECO:0007669"/>
    <property type="project" value="UniProtKB-KW"/>
</dbReference>
<dbReference type="GO" id="GO:0003677">
    <property type="term" value="F:DNA binding"/>
    <property type="evidence" value="ECO:0007669"/>
    <property type="project" value="InterPro"/>
</dbReference>
<comment type="similarity">
    <text evidence="1">Belongs to the sigma-70 factor family. ECF subfamily.</text>
</comment>
<evidence type="ECO:0000259" key="5">
    <source>
        <dbReference type="Pfam" id="PF04542"/>
    </source>
</evidence>
<dbReference type="Proteomes" id="UP000264006">
    <property type="component" value="Chromosome"/>
</dbReference>
<reference evidence="8 9" key="1">
    <citation type="submission" date="2018-09" db="EMBL/GenBank/DDBJ databases">
        <title>Complete genome sequence of Euzebya sp. DY32-46 isolated from seawater of Pacific Ocean.</title>
        <authorList>
            <person name="Xu L."/>
            <person name="Wu Y.-H."/>
            <person name="Xu X.-W."/>
        </authorList>
    </citation>
    <scope>NUCLEOTIDE SEQUENCE [LARGE SCALE GENOMIC DNA]</scope>
    <source>
        <strain evidence="8 9">DY32-46</strain>
    </source>
</reference>
<dbReference type="Gene3D" id="1.10.1740.10">
    <property type="match status" value="1"/>
</dbReference>
<dbReference type="InterPro" id="IPR013324">
    <property type="entry name" value="RNA_pol_sigma_r3/r4-like"/>
</dbReference>
<dbReference type="InterPro" id="IPR007627">
    <property type="entry name" value="RNA_pol_sigma70_r2"/>
</dbReference>
<accession>A0A346Y135</accession>
<dbReference type="KEGG" id="euz:DVS28_a3509"/>
<dbReference type="PANTHER" id="PTHR47756:SF2">
    <property type="entry name" value="BLL6612 PROTEIN"/>
    <property type="match status" value="1"/>
</dbReference>
<dbReference type="RefSeq" id="WP_216826111.1">
    <property type="nucleotide sequence ID" value="NZ_CP031165.1"/>
</dbReference>
<dbReference type="SUPFAM" id="SSF88946">
    <property type="entry name" value="Sigma2 domain of RNA polymerase sigma factors"/>
    <property type="match status" value="1"/>
</dbReference>
<evidence type="ECO:0000256" key="1">
    <source>
        <dbReference type="ARBA" id="ARBA00010641"/>
    </source>
</evidence>
<sequence>MPDLQPAQLQQPELDRIFRAEYGRCVATLRRVLGDLDLAEEAVAEAFAVAADRWPVDGVPPNPGGWITTTARRRAIDRIRRRRVGEDRQRRAVVEDIAGLGGDDVPFEDPTEDDRLRLLFTCCHPALSIEARVALTLQVLGGLRTDEVARAFLVSESTMSQRLVRAKRKISAARIPYRVPDDAELPDRLAGVLAVVYLIFNEGYVATTGPDLVRDDLCDEAVRLGRLLALLMPDEPEVLGLLALMLLLASRRGTRTAADGSLVRLADQDRSRWDVALIAEGQALVDRCLRRGRPGPYQIQAAINAVHSDAPTMADTDWRQVLALYRQLEVVAPSPGATIGRAVATAELEGPAAGLAVLDELGDAAHHPVHATRAELLHRLGRTQEARAAWTTAADLATNEAERTFLLARARSPEAADDVS</sequence>
<dbReference type="InterPro" id="IPR013249">
    <property type="entry name" value="RNA_pol_sigma70_r4_t2"/>
</dbReference>
<gene>
    <name evidence="8" type="ORF">DVS28_a3509</name>
</gene>
<keyword evidence="3" id="KW-0731">Sigma factor</keyword>
<dbReference type="InterPro" id="IPR013325">
    <property type="entry name" value="RNA_pol_sigma_r2"/>
</dbReference>
<evidence type="ECO:0000256" key="2">
    <source>
        <dbReference type="ARBA" id="ARBA00023015"/>
    </source>
</evidence>
<dbReference type="Pfam" id="PF20239">
    <property type="entry name" value="DUF6596"/>
    <property type="match status" value="1"/>
</dbReference>
<feature type="domain" description="RNA polymerase sigma-70 region 2" evidence="5">
    <location>
        <begin position="18"/>
        <end position="83"/>
    </location>
</feature>
<dbReference type="Pfam" id="PF04542">
    <property type="entry name" value="Sigma70_r2"/>
    <property type="match status" value="1"/>
</dbReference>
<feature type="domain" description="DUF6596" evidence="7">
    <location>
        <begin position="188"/>
        <end position="288"/>
    </location>
</feature>